<dbReference type="InterPro" id="IPR050894">
    <property type="entry name" value="EfeM/EfeO_iron_uptake"/>
</dbReference>
<dbReference type="Proteomes" id="UP000252893">
    <property type="component" value="Unassembled WGS sequence"/>
</dbReference>
<organism evidence="7 8">
    <name type="scientific">Pseudochrobactrum asaccharolyticum</name>
    <dbReference type="NCBI Taxonomy" id="354351"/>
    <lineage>
        <taxon>Bacteria</taxon>
        <taxon>Pseudomonadati</taxon>
        <taxon>Pseudomonadota</taxon>
        <taxon>Alphaproteobacteria</taxon>
        <taxon>Hyphomicrobiales</taxon>
        <taxon>Brucellaceae</taxon>
        <taxon>Pseudochrobactrum</taxon>
    </lineage>
</organism>
<keyword evidence="4" id="KW-0472">Membrane</keyword>
<gene>
    <name evidence="7" type="ORF">DFR47_103489</name>
</gene>
<protein>
    <submittedName>
        <fullName evidence="7">Iron uptake system EfeUOB component EfeO/EfeM</fullName>
    </submittedName>
</protein>
<keyword evidence="8" id="KW-1185">Reference proteome</keyword>
<dbReference type="OrthoDB" id="7348379at2"/>
<comment type="similarity">
    <text evidence="2">Belongs to the EfeM/EfeO family.</text>
</comment>
<dbReference type="InterPro" id="IPR053377">
    <property type="entry name" value="Iron_uptake_EfeM/EfeO"/>
</dbReference>
<evidence type="ECO:0000313" key="7">
    <source>
        <dbReference type="EMBL" id="RBO95924.1"/>
    </source>
</evidence>
<dbReference type="GO" id="GO:0042597">
    <property type="term" value="C:periplasmic space"/>
    <property type="evidence" value="ECO:0007669"/>
    <property type="project" value="UniProtKB-SubCell"/>
</dbReference>
<evidence type="ECO:0000256" key="4">
    <source>
        <dbReference type="SAM" id="Phobius"/>
    </source>
</evidence>
<dbReference type="InterPro" id="IPR034981">
    <property type="entry name" value="Imelysin-like_EfeO/Algp7"/>
</dbReference>
<comment type="subcellular location">
    <subcellularLocation>
        <location evidence="1">Periplasm</location>
    </subcellularLocation>
</comment>
<evidence type="ECO:0000259" key="5">
    <source>
        <dbReference type="Pfam" id="PF09375"/>
    </source>
</evidence>
<dbReference type="RefSeq" id="WP_113944421.1">
    <property type="nucleotide sequence ID" value="NZ_JBHEEG010000004.1"/>
</dbReference>
<sequence length="392" mass="41962">MSKNQSSQSSGLMKLAVAGSAVLAVAAGGLFYYATITKKSAGDEKLIPIEVGAKACDPMNLTLPSGFHSFEIHNRSDRPVEWEILDGVMVVEERENIIPGMKSILRAQLFPGEYEITCGLLSNPRGKLTVTPSEHSEASAAAKPDTRAFIGMLSEYKVFLAMQSNAMLKGAETLQAAIEAGDLEAARTAYLQARAPYKRIEVIGGRFADLAAKIDPVATYLEKREDDPAFTGFHRIESGLWGANSTDGLAPFASQLTIDLSTLKDRLKAAKLTPDMLLRNTSSFLNQQAEGQILSGDNAYSHLDLTDISAKLDGVEKTLNLLQPLSEKPAADETKAVMAALHELRSDLASLSAGETTRSYTDIDDGARKALAEKAKALSTAISKLAAAIGLE</sequence>
<evidence type="ECO:0000256" key="2">
    <source>
        <dbReference type="ARBA" id="ARBA00005989"/>
    </source>
</evidence>
<evidence type="ECO:0000313" key="8">
    <source>
        <dbReference type="Proteomes" id="UP000252893"/>
    </source>
</evidence>
<name>A0A366E328_9HYPH</name>
<feature type="transmembrane region" description="Helical" evidence="4">
    <location>
        <begin position="12"/>
        <end position="34"/>
    </location>
</feature>
<accession>A0A366E328</accession>
<dbReference type="AlphaFoldDB" id="A0A366E328"/>
<proteinExistence type="inferred from homology"/>
<dbReference type="CDD" id="cd14656">
    <property type="entry name" value="Imelysin-like_EfeO"/>
    <property type="match status" value="1"/>
</dbReference>
<dbReference type="Pfam" id="PF09375">
    <property type="entry name" value="Peptidase_M75"/>
    <property type="match status" value="1"/>
</dbReference>
<evidence type="ECO:0000256" key="1">
    <source>
        <dbReference type="ARBA" id="ARBA00004418"/>
    </source>
</evidence>
<keyword evidence="4" id="KW-1133">Transmembrane helix</keyword>
<dbReference type="InterPro" id="IPR038352">
    <property type="entry name" value="Imelysin_sf"/>
</dbReference>
<dbReference type="Pfam" id="PF13473">
    <property type="entry name" value="Cupredoxin_1"/>
    <property type="match status" value="1"/>
</dbReference>
<reference evidence="7 8" key="1">
    <citation type="submission" date="2018-06" db="EMBL/GenBank/DDBJ databases">
        <title>Genomic Encyclopedia of Type Strains, Phase IV (KMG-IV): sequencing the most valuable type-strain genomes for metagenomic binning, comparative biology and taxonomic classification.</title>
        <authorList>
            <person name="Goeker M."/>
        </authorList>
    </citation>
    <scope>NUCLEOTIDE SEQUENCE [LARGE SCALE GENOMIC DNA]</scope>
    <source>
        <strain evidence="7 8">DSM 25619</strain>
    </source>
</reference>
<feature type="domain" description="Imelysin-like" evidence="5">
    <location>
        <begin position="153"/>
        <end position="384"/>
    </location>
</feature>
<keyword evidence="4" id="KW-0812">Transmembrane</keyword>
<dbReference type="PANTHER" id="PTHR39192">
    <property type="entry name" value="IRON UPTAKE SYSTEM COMPONENT EFEO"/>
    <property type="match status" value="1"/>
</dbReference>
<dbReference type="InterPro" id="IPR028096">
    <property type="entry name" value="EfeO_Cupredoxin"/>
</dbReference>
<evidence type="ECO:0000259" key="6">
    <source>
        <dbReference type="Pfam" id="PF13473"/>
    </source>
</evidence>
<dbReference type="NCBIfam" id="NF041757">
    <property type="entry name" value="EfeO"/>
    <property type="match status" value="1"/>
</dbReference>
<evidence type="ECO:0000256" key="3">
    <source>
        <dbReference type="ARBA" id="ARBA00022729"/>
    </source>
</evidence>
<feature type="domain" description="EfeO-type cupredoxin-like" evidence="6">
    <location>
        <begin position="31"/>
        <end position="130"/>
    </location>
</feature>
<comment type="caution">
    <text evidence="7">The sequence shown here is derived from an EMBL/GenBank/DDBJ whole genome shotgun (WGS) entry which is preliminary data.</text>
</comment>
<keyword evidence="3" id="KW-0732">Signal</keyword>
<dbReference type="PANTHER" id="PTHR39192:SF1">
    <property type="entry name" value="IRON UPTAKE SYSTEM COMPONENT EFEO"/>
    <property type="match status" value="1"/>
</dbReference>
<dbReference type="EMBL" id="QNRH01000003">
    <property type="protein sequence ID" value="RBO95924.1"/>
    <property type="molecule type" value="Genomic_DNA"/>
</dbReference>
<dbReference type="InterPro" id="IPR018976">
    <property type="entry name" value="Imelysin-like"/>
</dbReference>
<dbReference type="Gene3D" id="1.20.1420.20">
    <property type="entry name" value="M75 peptidase, HXXE motif"/>
    <property type="match status" value="1"/>
</dbReference>